<keyword evidence="2" id="KW-0449">Lipoprotein</keyword>
<gene>
    <name evidence="2" type="ORF">Bbu297_K03</name>
</gene>
<protein>
    <submittedName>
        <fullName evidence="2">Lipoprotein, putative</fullName>
    </submittedName>
</protein>
<sequence length="250" mass="27771">MSKLILAISILLIISCKWHVDNPIDEATAESKSALTSVDQVLDEISEATGLSSEKITKLTPEELENLAKEAQDDSEKSKKEIEDQKNTKESKNIEVKDTPRLIKLIKNSSEKIDSVFQTLINIGYNATYAAKSNLKNGLKMVKLLDELLKISVSSNGDKSNQKYNELKTVVNRFNAENSAIKVPLENGSKIEAKKCIKTLMTNVETYFKGVSTELKDKKDDKYTKILAALSEAANKIENAAMAIHLCFNN</sequence>
<dbReference type="RefSeq" id="WP_012622646.1">
    <property type="nucleotide sequence ID" value="NC_018986.1"/>
</dbReference>
<dbReference type="PROSITE" id="PS51257">
    <property type="entry name" value="PROKAR_LIPOPROTEIN"/>
    <property type="match status" value="1"/>
</dbReference>
<geneLocation type="plasmid" evidence="2">
    <name>297_lp36</name>
</geneLocation>
<name>A0A9N7AW94_BORBG</name>
<accession>A0A9N7AW94</accession>
<organism evidence="2">
    <name type="scientific">Borreliella burgdorferi 297</name>
    <dbReference type="NCBI Taxonomy" id="521009"/>
    <lineage>
        <taxon>Bacteria</taxon>
        <taxon>Pseudomonadati</taxon>
        <taxon>Spirochaetota</taxon>
        <taxon>Spirochaetia</taxon>
        <taxon>Spirochaetales</taxon>
        <taxon>Borreliaceae</taxon>
        <taxon>Borreliella</taxon>
    </lineage>
</organism>
<keyword evidence="2" id="KW-0614">Plasmid</keyword>
<dbReference type="EMBL" id="CP002256">
    <property type="protein sequence ID" value="ADQ44495.1"/>
    <property type="molecule type" value="Genomic_DNA"/>
</dbReference>
<feature type="region of interest" description="Disordered" evidence="1">
    <location>
        <begin position="68"/>
        <end position="93"/>
    </location>
</feature>
<proteinExistence type="predicted"/>
<dbReference type="AlphaFoldDB" id="A0A9N7AW94"/>
<evidence type="ECO:0000313" key="2">
    <source>
        <dbReference type="EMBL" id="ADQ44495.1"/>
    </source>
</evidence>
<reference evidence="2" key="1">
    <citation type="journal article" date="2011" name="J. Bacteriol.">
        <title>Whole-genome sequences of thirteen isolates of Borrelia burgdorferi.</title>
        <authorList>
            <person name="Schutzer S.E."/>
            <person name="Fraser-Liggett C.M."/>
            <person name="Casjens S.R."/>
            <person name="Qiu W.G."/>
            <person name="Dunn J.J."/>
            <person name="Mongodin E.F."/>
            <person name="Luft B.J."/>
        </authorList>
    </citation>
    <scope>NUCLEOTIDE SEQUENCE [LARGE SCALE GENOMIC DNA]</scope>
    <source>
        <strain evidence="2">297</strain>
    </source>
</reference>
<evidence type="ECO:0000256" key="1">
    <source>
        <dbReference type="SAM" id="MobiDB-lite"/>
    </source>
</evidence>